<name>A0A7Y0VBM3_STRSA</name>
<evidence type="ECO:0000256" key="1">
    <source>
        <dbReference type="ARBA" id="ARBA00001400"/>
    </source>
</evidence>
<dbReference type="AlphaFoldDB" id="A0A7Y0VBM3"/>
<dbReference type="PANTHER" id="PTHR11264">
    <property type="entry name" value="URACIL-DNA GLYCOSYLASE"/>
    <property type="match status" value="1"/>
</dbReference>
<dbReference type="EC" id="3.2.2.27" evidence="4"/>
<evidence type="ECO:0000256" key="7">
    <source>
        <dbReference type="ARBA" id="ARBA00022801"/>
    </source>
</evidence>
<comment type="function">
    <text evidence="2">Excises uracil residues from the DNA which can arise as a result of misincorporation of dUMP residues by DNA polymerase or due to deamination of cytosine.</text>
</comment>
<feature type="domain" description="Uracil-DNA glycosylase-like" evidence="9">
    <location>
        <begin position="3"/>
        <end position="151"/>
    </location>
</feature>
<proteinExistence type="inferred from homology"/>
<organism evidence="10">
    <name type="scientific">Streptococcus sanguinis</name>
    <dbReference type="NCBI Taxonomy" id="1305"/>
    <lineage>
        <taxon>Bacteria</taxon>
        <taxon>Bacillati</taxon>
        <taxon>Bacillota</taxon>
        <taxon>Bacilli</taxon>
        <taxon>Lactobacillales</taxon>
        <taxon>Streptococcaceae</taxon>
        <taxon>Streptococcus</taxon>
    </lineage>
</organism>
<dbReference type="GO" id="GO:0004844">
    <property type="term" value="F:uracil DNA N-glycosylase activity"/>
    <property type="evidence" value="ECO:0007669"/>
    <property type="project" value="UniProtKB-EC"/>
</dbReference>
<comment type="similarity">
    <text evidence="3">Belongs to the uracil-DNA glycosylase (UDG) superfamily. UNG family.</text>
</comment>
<evidence type="ECO:0000256" key="6">
    <source>
        <dbReference type="ARBA" id="ARBA00022763"/>
    </source>
</evidence>
<dbReference type="CDD" id="cd10027">
    <property type="entry name" value="UDG-F1-like"/>
    <property type="match status" value="1"/>
</dbReference>
<protein>
    <recommendedName>
        <fullName evidence="5">Uracil-DNA glycosylase</fullName>
        <ecNumber evidence="4">3.2.2.27</ecNumber>
    </recommendedName>
</protein>
<dbReference type="Gene3D" id="3.40.470.10">
    <property type="entry name" value="Uracil-DNA glycosylase-like domain"/>
    <property type="match status" value="1"/>
</dbReference>
<evidence type="ECO:0000256" key="2">
    <source>
        <dbReference type="ARBA" id="ARBA00002631"/>
    </source>
</evidence>
<keyword evidence="10" id="KW-0326">Glycosidase</keyword>
<dbReference type="NCBIfam" id="NF003588">
    <property type="entry name" value="PRK05254.1-1"/>
    <property type="match status" value="1"/>
</dbReference>
<dbReference type="SUPFAM" id="SSF52141">
    <property type="entry name" value="Uracil-DNA glycosylase-like"/>
    <property type="match status" value="1"/>
</dbReference>
<dbReference type="EMBL" id="JABBCN010000007">
    <property type="protein sequence ID" value="NMX24885.1"/>
    <property type="molecule type" value="Genomic_DNA"/>
</dbReference>
<comment type="catalytic activity">
    <reaction evidence="1">
        <text>Hydrolyzes single-stranded DNA or mismatched double-stranded DNA and polynucleotides, releasing free uracil.</text>
        <dbReference type="EC" id="3.2.2.27"/>
    </reaction>
</comment>
<reference evidence="10" key="1">
    <citation type="submission" date="2020-04" db="EMBL/GenBank/DDBJ databases">
        <authorList>
            <person name="Chakraborty B."/>
            <person name="Walker A.R."/>
            <person name="Burne R.A."/>
        </authorList>
    </citation>
    <scope>NUCLEOTIDE SEQUENCE [LARGE SCALE GENOMIC DNA]</scope>
    <source>
        <strain evidence="10">BCA8</strain>
    </source>
</reference>
<dbReference type="InterPro" id="IPR036895">
    <property type="entry name" value="Uracil-DNA_glycosylase-like_sf"/>
</dbReference>
<dbReference type="SMART" id="SM00986">
    <property type="entry name" value="UDG"/>
    <property type="match status" value="1"/>
</dbReference>
<gene>
    <name evidence="10" type="ORF">HGP05_11085</name>
</gene>
<accession>A0A7Y0VBM3</accession>
<dbReference type="Pfam" id="PF03167">
    <property type="entry name" value="UDG"/>
    <property type="match status" value="1"/>
</dbReference>
<comment type="caution">
    <text evidence="10">The sequence shown here is derived from an EMBL/GenBank/DDBJ whole genome shotgun (WGS) entry which is preliminary data.</text>
</comment>
<evidence type="ECO:0000313" key="10">
    <source>
        <dbReference type="EMBL" id="NMX24885.1"/>
    </source>
</evidence>
<dbReference type="PANTHER" id="PTHR11264:SF0">
    <property type="entry name" value="URACIL-DNA GLYCOSYLASE"/>
    <property type="match status" value="1"/>
</dbReference>
<dbReference type="SMART" id="SM00987">
    <property type="entry name" value="UreE_C"/>
    <property type="match status" value="1"/>
</dbReference>
<evidence type="ECO:0000256" key="5">
    <source>
        <dbReference type="ARBA" id="ARBA00018429"/>
    </source>
</evidence>
<keyword evidence="6" id="KW-0227">DNA damage</keyword>
<keyword evidence="7 10" id="KW-0378">Hydrolase</keyword>
<sequence>MLRWLFGAGSYHGPRQAQGLSFSVPDDIPAPPSLQNILKELADDIGVKESHDLTSWAQQGVLLLNAGLTVPAGQANAHAGLIWEPFTDAIIKVVNEDRSSCLYPMGVLRPQEKALISNSQHLIIESAHPSPLSAYRGFFGSKPFSRTNDFLEAKGLEPVNWLA</sequence>
<dbReference type="NCBIfam" id="NF003592">
    <property type="entry name" value="PRK05254.1-5"/>
    <property type="match status" value="1"/>
</dbReference>
<dbReference type="InterPro" id="IPR005122">
    <property type="entry name" value="Uracil-DNA_glycosylase-like"/>
</dbReference>
<evidence type="ECO:0000256" key="4">
    <source>
        <dbReference type="ARBA" id="ARBA00012030"/>
    </source>
</evidence>
<dbReference type="GO" id="GO:0097510">
    <property type="term" value="P:base-excision repair, AP site formation via deaminated base removal"/>
    <property type="evidence" value="ECO:0007669"/>
    <property type="project" value="TreeGrafter"/>
</dbReference>
<dbReference type="InterPro" id="IPR002043">
    <property type="entry name" value="UDG_fam1"/>
</dbReference>
<evidence type="ECO:0000256" key="3">
    <source>
        <dbReference type="ARBA" id="ARBA00008184"/>
    </source>
</evidence>
<evidence type="ECO:0000259" key="9">
    <source>
        <dbReference type="SMART" id="SM00986"/>
    </source>
</evidence>
<evidence type="ECO:0000256" key="8">
    <source>
        <dbReference type="ARBA" id="ARBA00023204"/>
    </source>
</evidence>
<keyword evidence="8" id="KW-0234">DNA repair</keyword>